<gene>
    <name evidence="1" type="ORF">Syun_029822</name>
</gene>
<name>A0AAP0EDX1_9MAGN</name>
<sequence>MSLFRIVLGQPGGLEEMVISIENLYQKHGSRGTALEELSKRLFLETFELRQAKEAAAFSRTWRGHLQNLLGYACSINLF</sequence>
<accession>A0AAP0EDX1</accession>
<proteinExistence type="predicted"/>
<protein>
    <submittedName>
        <fullName evidence="1">Uncharacterized protein</fullName>
    </submittedName>
</protein>
<dbReference type="Proteomes" id="UP001420932">
    <property type="component" value="Unassembled WGS sequence"/>
</dbReference>
<reference evidence="1 2" key="1">
    <citation type="submission" date="2024-01" db="EMBL/GenBank/DDBJ databases">
        <title>Genome assemblies of Stephania.</title>
        <authorList>
            <person name="Yang L."/>
        </authorList>
    </citation>
    <scope>NUCLEOTIDE SEQUENCE [LARGE SCALE GENOMIC DNA]</scope>
    <source>
        <strain evidence="1">YNDBR</strain>
        <tissue evidence="1">Leaf</tissue>
    </source>
</reference>
<organism evidence="1 2">
    <name type="scientific">Stephania yunnanensis</name>
    <dbReference type="NCBI Taxonomy" id="152371"/>
    <lineage>
        <taxon>Eukaryota</taxon>
        <taxon>Viridiplantae</taxon>
        <taxon>Streptophyta</taxon>
        <taxon>Embryophyta</taxon>
        <taxon>Tracheophyta</taxon>
        <taxon>Spermatophyta</taxon>
        <taxon>Magnoliopsida</taxon>
        <taxon>Ranunculales</taxon>
        <taxon>Menispermaceae</taxon>
        <taxon>Menispermoideae</taxon>
        <taxon>Cissampelideae</taxon>
        <taxon>Stephania</taxon>
    </lineage>
</organism>
<keyword evidence="2" id="KW-1185">Reference proteome</keyword>
<evidence type="ECO:0000313" key="2">
    <source>
        <dbReference type="Proteomes" id="UP001420932"/>
    </source>
</evidence>
<dbReference type="EMBL" id="JBBNAF010000013">
    <property type="protein sequence ID" value="KAK9087428.1"/>
    <property type="molecule type" value="Genomic_DNA"/>
</dbReference>
<evidence type="ECO:0000313" key="1">
    <source>
        <dbReference type="EMBL" id="KAK9087428.1"/>
    </source>
</evidence>
<dbReference type="AlphaFoldDB" id="A0AAP0EDX1"/>
<comment type="caution">
    <text evidence="1">The sequence shown here is derived from an EMBL/GenBank/DDBJ whole genome shotgun (WGS) entry which is preliminary data.</text>
</comment>